<sequence length="238" mass="23818">MTTPIPTRSRPQGGPPLAPLAGLALALLVAGLALSAALGGTIPSPFAEPATITGFFVSEPDAVRVGAFFLFGSAVPLALFAATASSRLRTLGVTAPGATIALAGGVLSAAMLTLSALLAWVLARPAVRGEAPVVRALHDLSFLTGGVAHVVFLGLLIAGIAVPGLLLGLLPRPVAIAGLAIAAVAEIATVSLLLDGAGFLLPVARLSGLIWLVVAGFLLPRRRPRRTPEPAPVAEPSA</sequence>
<accession>A0A511DAJ4</accession>
<keyword evidence="1" id="KW-1133">Transmembrane helix</keyword>
<organism evidence="2 3">
    <name type="scientific">Pseudonocardia asaccharolytica DSM 44247 = NBRC 16224</name>
    <dbReference type="NCBI Taxonomy" id="1123024"/>
    <lineage>
        <taxon>Bacteria</taxon>
        <taxon>Bacillati</taxon>
        <taxon>Actinomycetota</taxon>
        <taxon>Actinomycetes</taxon>
        <taxon>Pseudonocardiales</taxon>
        <taxon>Pseudonocardiaceae</taxon>
        <taxon>Pseudonocardia</taxon>
    </lineage>
</organism>
<evidence type="ECO:0008006" key="4">
    <source>
        <dbReference type="Google" id="ProtNLM"/>
    </source>
</evidence>
<feature type="transmembrane region" description="Helical" evidence="1">
    <location>
        <begin position="174"/>
        <end position="193"/>
    </location>
</feature>
<keyword evidence="1" id="KW-0812">Transmembrane</keyword>
<gene>
    <name evidence="2" type="ORF">PA7_45110</name>
</gene>
<dbReference type="AlphaFoldDB" id="A0A511DAJ4"/>
<name>A0A511DAJ4_9PSEU</name>
<dbReference type="RefSeq" id="WP_028931664.1">
    <property type="nucleotide sequence ID" value="NZ_AUII01000033.1"/>
</dbReference>
<feature type="transmembrane region" description="Helical" evidence="1">
    <location>
        <begin position="97"/>
        <end position="122"/>
    </location>
</feature>
<feature type="transmembrane region" description="Helical" evidence="1">
    <location>
        <begin position="142"/>
        <end position="167"/>
    </location>
</feature>
<dbReference type="STRING" id="1123024.GCA_000423625_04446"/>
<reference evidence="2 3" key="1">
    <citation type="submission" date="2019-07" db="EMBL/GenBank/DDBJ databases">
        <title>Whole genome shotgun sequence of Pseudonocardia asaccharolytica NBRC 16224.</title>
        <authorList>
            <person name="Hosoyama A."/>
            <person name="Uohara A."/>
            <person name="Ohji S."/>
            <person name="Ichikawa N."/>
        </authorList>
    </citation>
    <scope>NUCLEOTIDE SEQUENCE [LARGE SCALE GENOMIC DNA]</scope>
    <source>
        <strain evidence="2 3">NBRC 16224</strain>
    </source>
</reference>
<dbReference type="EMBL" id="BJVI01000084">
    <property type="protein sequence ID" value="GEL20674.1"/>
    <property type="molecule type" value="Genomic_DNA"/>
</dbReference>
<evidence type="ECO:0000256" key="1">
    <source>
        <dbReference type="SAM" id="Phobius"/>
    </source>
</evidence>
<comment type="caution">
    <text evidence="2">The sequence shown here is derived from an EMBL/GenBank/DDBJ whole genome shotgun (WGS) entry which is preliminary data.</text>
</comment>
<dbReference type="Proteomes" id="UP000321328">
    <property type="component" value="Unassembled WGS sequence"/>
</dbReference>
<evidence type="ECO:0000313" key="3">
    <source>
        <dbReference type="Proteomes" id="UP000321328"/>
    </source>
</evidence>
<keyword evidence="3" id="KW-1185">Reference proteome</keyword>
<evidence type="ECO:0000313" key="2">
    <source>
        <dbReference type="EMBL" id="GEL20674.1"/>
    </source>
</evidence>
<keyword evidence="1" id="KW-0472">Membrane</keyword>
<proteinExistence type="predicted"/>
<feature type="transmembrane region" description="Helical" evidence="1">
    <location>
        <begin position="199"/>
        <end position="219"/>
    </location>
</feature>
<feature type="transmembrane region" description="Helical" evidence="1">
    <location>
        <begin position="63"/>
        <end position="85"/>
    </location>
</feature>
<protein>
    <recommendedName>
        <fullName evidence="4">DUF4386 domain-containing protein</fullName>
    </recommendedName>
</protein>